<sequence length="514" mass="56037">MNLNQPDVARDELIRAVESGQPETIARVAMFNVWPLLTSHTELLITSVATLHDSVLDRYPALRLVHPMTAVLSRTSRAFKPRVDSGAARSMTPEEVDFVVLSQLIAFRASGDIESALVYAGRLLDRVQSVRIASRDRIDGPLWFFHHQIGSTFLAAGDSAGALRELAMARQLGKLSAQFDAERTALGRIALAHAFRGALVDAELALGEARMLDTLTPAHATSCISTENTTDALIAVDRMSDDVDERIAALAPYDSTDLTWPFALLARTRALLFRQHPDDALEAIRLARESHSLQPGCFASDVVDSGSIDALVLAGDVSRARAIVASIAEPGVLTRLAAVRLALRQGASDDAALYLRVLGSDQSLGPAQRGESVVLAGWLEFVRSGDLDRDTALRMHRVIRKPENRRIIALMPRQLVACVRARLDADMADEFDVATAGVEHFEMNARPVLTAGELRVLHALRDRASTATMAQAFEVSPNTIKSQLRSIYTKLGCSTREDALRIAEHLHILTLDEG</sequence>
<evidence type="ECO:0000313" key="3">
    <source>
        <dbReference type="EMBL" id="NYD67688.1"/>
    </source>
</evidence>
<evidence type="ECO:0000313" key="5">
    <source>
        <dbReference type="Proteomes" id="UP000292686"/>
    </source>
</evidence>
<reference evidence="4 5" key="1">
    <citation type="submission" date="2019-01" db="EMBL/GenBank/DDBJ databases">
        <title>Agromyces.</title>
        <authorList>
            <person name="Li J."/>
        </authorList>
    </citation>
    <scope>NUCLEOTIDE SEQUENCE [LARGE SCALE GENOMIC DNA]</scope>
    <source>
        <strain evidence="4 5">DSM 23870</strain>
    </source>
</reference>
<dbReference type="SUPFAM" id="SSF46894">
    <property type="entry name" value="C-terminal effector domain of the bipartite response regulators"/>
    <property type="match status" value="1"/>
</dbReference>
<dbReference type="InterPro" id="IPR016032">
    <property type="entry name" value="Sig_transdc_resp-reg_C-effctor"/>
</dbReference>
<protein>
    <submittedName>
        <fullName evidence="3">DNA-binding CsgD family transcriptional regulator</fullName>
    </submittedName>
</protein>
<dbReference type="EMBL" id="SDPM01000001">
    <property type="protein sequence ID" value="RXZ88115.1"/>
    <property type="molecule type" value="Genomic_DNA"/>
</dbReference>
<keyword evidence="1 3" id="KW-0238">DNA-binding</keyword>
<dbReference type="SMART" id="SM00421">
    <property type="entry name" value="HTH_LUXR"/>
    <property type="match status" value="1"/>
</dbReference>
<proteinExistence type="predicted"/>
<dbReference type="Proteomes" id="UP000581087">
    <property type="component" value="Unassembled WGS sequence"/>
</dbReference>
<dbReference type="OrthoDB" id="134985at2"/>
<evidence type="ECO:0000256" key="1">
    <source>
        <dbReference type="ARBA" id="ARBA00023125"/>
    </source>
</evidence>
<evidence type="ECO:0000313" key="4">
    <source>
        <dbReference type="EMBL" id="RXZ88115.1"/>
    </source>
</evidence>
<keyword evidence="5" id="KW-1185">Reference proteome</keyword>
<dbReference type="Proteomes" id="UP000292686">
    <property type="component" value="Unassembled WGS sequence"/>
</dbReference>
<dbReference type="Pfam" id="PF00196">
    <property type="entry name" value="GerE"/>
    <property type="match status" value="1"/>
</dbReference>
<dbReference type="AlphaFoldDB" id="A0A4Q2M7A5"/>
<dbReference type="InterPro" id="IPR000792">
    <property type="entry name" value="Tscrpt_reg_LuxR_C"/>
</dbReference>
<comment type="caution">
    <text evidence="4">The sequence shown here is derived from an EMBL/GenBank/DDBJ whole genome shotgun (WGS) entry which is preliminary data.</text>
</comment>
<name>A0A4Q2M7A5_9MICO</name>
<dbReference type="InterPro" id="IPR039420">
    <property type="entry name" value="WalR-like"/>
</dbReference>
<dbReference type="RefSeq" id="WP_129172379.1">
    <property type="nucleotide sequence ID" value="NZ_JACCBI010000001.1"/>
</dbReference>
<dbReference type="GO" id="GO:0006355">
    <property type="term" value="P:regulation of DNA-templated transcription"/>
    <property type="evidence" value="ECO:0007669"/>
    <property type="project" value="InterPro"/>
</dbReference>
<gene>
    <name evidence="3" type="ORF">BJ972_002207</name>
    <name evidence="4" type="ORF">ESP50_02715</name>
</gene>
<evidence type="ECO:0000313" key="6">
    <source>
        <dbReference type="Proteomes" id="UP000581087"/>
    </source>
</evidence>
<dbReference type="GO" id="GO:0003677">
    <property type="term" value="F:DNA binding"/>
    <property type="evidence" value="ECO:0007669"/>
    <property type="project" value="UniProtKB-KW"/>
</dbReference>
<dbReference type="Gene3D" id="1.10.10.10">
    <property type="entry name" value="Winged helix-like DNA-binding domain superfamily/Winged helix DNA-binding domain"/>
    <property type="match status" value="1"/>
</dbReference>
<feature type="domain" description="HTH luxR-type" evidence="2">
    <location>
        <begin position="446"/>
        <end position="503"/>
    </location>
</feature>
<dbReference type="InterPro" id="IPR036388">
    <property type="entry name" value="WH-like_DNA-bd_sf"/>
</dbReference>
<organism evidence="4 5">
    <name type="scientific">Agromyces atrinae</name>
    <dbReference type="NCBI Taxonomy" id="592376"/>
    <lineage>
        <taxon>Bacteria</taxon>
        <taxon>Bacillati</taxon>
        <taxon>Actinomycetota</taxon>
        <taxon>Actinomycetes</taxon>
        <taxon>Micrococcales</taxon>
        <taxon>Microbacteriaceae</taxon>
        <taxon>Agromyces</taxon>
    </lineage>
</organism>
<accession>A0A4Q2M7A5</accession>
<evidence type="ECO:0000259" key="2">
    <source>
        <dbReference type="SMART" id="SM00421"/>
    </source>
</evidence>
<dbReference type="PANTHER" id="PTHR43214">
    <property type="entry name" value="TWO-COMPONENT RESPONSE REGULATOR"/>
    <property type="match status" value="1"/>
</dbReference>
<reference evidence="3 6" key="2">
    <citation type="submission" date="2020-07" db="EMBL/GenBank/DDBJ databases">
        <title>Sequencing the genomes of 1000 actinobacteria strains.</title>
        <authorList>
            <person name="Klenk H.-P."/>
        </authorList>
    </citation>
    <scope>NUCLEOTIDE SEQUENCE [LARGE SCALE GENOMIC DNA]</scope>
    <source>
        <strain evidence="3 6">DSM 23870</strain>
    </source>
</reference>
<dbReference type="EMBL" id="JACCBI010000001">
    <property type="protein sequence ID" value="NYD67688.1"/>
    <property type="molecule type" value="Genomic_DNA"/>
</dbReference>